<organism evidence="7 8">
    <name type="scientific">Saprolegnia diclina (strain VS20)</name>
    <dbReference type="NCBI Taxonomy" id="1156394"/>
    <lineage>
        <taxon>Eukaryota</taxon>
        <taxon>Sar</taxon>
        <taxon>Stramenopiles</taxon>
        <taxon>Oomycota</taxon>
        <taxon>Saprolegniomycetes</taxon>
        <taxon>Saprolegniales</taxon>
        <taxon>Saprolegniaceae</taxon>
        <taxon>Saprolegnia</taxon>
    </lineage>
</organism>
<dbReference type="InterPro" id="IPR035892">
    <property type="entry name" value="C2_domain_sf"/>
</dbReference>
<dbReference type="GeneID" id="19957719"/>
<dbReference type="GO" id="GO:0005524">
    <property type="term" value="F:ATP binding"/>
    <property type="evidence" value="ECO:0007669"/>
    <property type="project" value="UniProtKB-UniRule"/>
</dbReference>
<dbReference type="InterPro" id="IPR000008">
    <property type="entry name" value="C2_dom"/>
</dbReference>
<dbReference type="SUPFAM" id="SSF49562">
    <property type="entry name" value="C2 domain (Calcium/lipid-binding domain, CaLB)"/>
    <property type="match status" value="1"/>
</dbReference>
<evidence type="ECO:0000256" key="1">
    <source>
        <dbReference type="ARBA" id="ARBA00022741"/>
    </source>
</evidence>
<evidence type="ECO:0000259" key="5">
    <source>
        <dbReference type="PROSITE" id="PS50004"/>
    </source>
</evidence>
<keyword evidence="7" id="KW-0808">Transferase</keyword>
<evidence type="ECO:0000256" key="2">
    <source>
        <dbReference type="ARBA" id="ARBA00022840"/>
    </source>
</evidence>
<dbReference type="SUPFAM" id="SSF56112">
    <property type="entry name" value="Protein kinase-like (PK-like)"/>
    <property type="match status" value="1"/>
</dbReference>
<dbReference type="PANTHER" id="PTHR44329">
    <property type="entry name" value="SERINE/THREONINE-PROTEIN KINASE TNNI3K-RELATED"/>
    <property type="match status" value="1"/>
</dbReference>
<dbReference type="InterPro" id="IPR051681">
    <property type="entry name" value="Ser/Thr_Kinases-Pseudokinases"/>
</dbReference>
<dbReference type="SMART" id="SM00220">
    <property type="entry name" value="S_TKc"/>
    <property type="match status" value="1"/>
</dbReference>
<dbReference type="PROSITE" id="PS00107">
    <property type="entry name" value="PROTEIN_KINASE_ATP"/>
    <property type="match status" value="1"/>
</dbReference>
<dbReference type="RefSeq" id="XP_008621447.1">
    <property type="nucleotide sequence ID" value="XM_008623225.1"/>
</dbReference>
<evidence type="ECO:0000313" key="8">
    <source>
        <dbReference type="Proteomes" id="UP000030762"/>
    </source>
</evidence>
<name>T0R6I4_SAPDV</name>
<dbReference type="Pfam" id="PF07714">
    <property type="entry name" value="PK_Tyr_Ser-Thr"/>
    <property type="match status" value="1"/>
</dbReference>
<dbReference type="PROSITE" id="PS50011">
    <property type="entry name" value="PROTEIN_KINASE_DOM"/>
    <property type="match status" value="1"/>
</dbReference>
<proteinExistence type="predicted"/>
<dbReference type="Gene3D" id="2.60.40.150">
    <property type="entry name" value="C2 domain"/>
    <property type="match status" value="1"/>
</dbReference>
<sequence>MVTVRVPFCQNLQRYENGEVSRVYVTIRHAGCSTKSAVSYYESEKVWWNVELRTAKGVNATHESTVELQVFEKDAEDVFIGSCTIPVPQNGMHWEQVEPIFRSDIRTGDLFVYIDDSSSANASVPVQQMCALSVATSVQTTASTTERSAEPSPQSPEPEAALDATPSLDIPDSITRYDASMLDLTAEPIGKGAFGHVCISKLGNATVAVKTFHKKGNYQEAFKKEVNIMHRLNSPFMPKLIGISNDKDDQPCIIMELMDGGNLEAHLQRLSEERPTPRNVERLVRIALQVAKCLVYLHGKGIIDRDVKPANIFLDEYTIIAKLGDMGISREQDLDKTMTNGIGTPTWVAPEVMLGLRYTVAADIFALGIILTQISSRKVRPYAGHTFSGYELHHQIARHGYRPSMGPDCPTWLVELATACMSADPSQRPTAAEVVQQLEAHLALPQLPDSDLLDRILVTSSQTSRVFQSSVNSKALSSAWQSCSRHTRSRYSA</sequence>
<feature type="region of interest" description="Disordered" evidence="4">
    <location>
        <begin position="141"/>
        <end position="167"/>
    </location>
</feature>
<dbReference type="EMBL" id="JH767306">
    <property type="protein sequence ID" value="EQC25122.1"/>
    <property type="molecule type" value="Genomic_DNA"/>
</dbReference>
<keyword evidence="2 3" id="KW-0067">ATP-binding</keyword>
<dbReference type="InterPro" id="IPR000719">
    <property type="entry name" value="Prot_kinase_dom"/>
</dbReference>
<dbReference type="InParanoid" id="T0R6I4"/>
<reference evidence="7 8" key="1">
    <citation type="submission" date="2012-04" db="EMBL/GenBank/DDBJ databases">
        <title>The Genome Sequence of Saprolegnia declina VS20.</title>
        <authorList>
            <consortium name="The Broad Institute Genome Sequencing Platform"/>
            <person name="Russ C."/>
            <person name="Nusbaum C."/>
            <person name="Tyler B."/>
            <person name="van West P."/>
            <person name="Dieguez-Uribeondo J."/>
            <person name="de Bruijn I."/>
            <person name="Tripathy S."/>
            <person name="Jiang R."/>
            <person name="Young S.K."/>
            <person name="Zeng Q."/>
            <person name="Gargeya S."/>
            <person name="Fitzgerald M."/>
            <person name="Haas B."/>
            <person name="Abouelleil A."/>
            <person name="Alvarado L."/>
            <person name="Arachchi H.M."/>
            <person name="Berlin A."/>
            <person name="Chapman S.B."/>
            <person name="Goldberg J."/>
            <person name="Griggs A."/>
            <person name="Gujja S."/>
            <person name="Hansen M."/>
            <person name="Howarth C."/>
            <person name="Imamovic A."/>
            <person name="Larimer J."/>
            <person name="McCowen C."/>
            <person name="Montmayeur A."/>
            <person name="Murphy C."/>
            <person name="Neiman D."/>
            <person name="Pearson M."/>
            <person name="Priest M."/>
            <person name="Roberts A."/>
            <person name="Saif S."/>
            <person name="Shea T."/>
            <person name="Sisk P."/>
            <person name="Sykes S."/>
            <person name="Wortman J."/>
            <person name="Nusbaum C."/>
            <person name="Birren B."/>
        </authorList>
    </citation>
    <scope>NUCLEOTIDE SEQUENCE [LARGE SCALE GENOMIC DNA]</scope>
    <source>
        <strain evidence="7 8">VS20</strain>
    </source>
</reference>
<dbReference type="eggNOG" id="KOG0192">
    <property type="taxonomic scope" value="Eukaryota"/>
</dbReference>
<accession>T0R6I4</accession>
<dbReference type="GO" id="GO:0004674">
    <property type="term" value="F:protein serine/threonine kinase activity"/>
    <property type="evidence" value="ECO:0007669"/>
    <property type="project" value="TreeGrafter"/>
</dbReference>
<keyword evidence="8" id="KW-1185">Reference proteome</keyword>
<dbReference type="OrthoDB" id="65514at2759"/>
<dbReference type="Gene3D" id="3.30.200.20">
    <property type="entry name" value="Phosphorylase Kinase, domain 1"/>
    <property type="match status" value="1"/>
</dbReference>
<dbReference type="VEuPathDB" id="FungiDB:SDRG_16992"/>
<dbReference type="InterPro" id="IPR001245">
    <property type="entry name" value="Ser-Thr/Tyr_kinase_cat_dom"/>
</dbReference>
<feature type="domain" description="C2" evidence="5">
    <location>
        <begin position="1"/>
        <end position="101"/>
    </location>
</feature>
<evidence type="ECO:0000256" key="3">
    <source>
        <dbReference type="PROSITE-ProRule" id="PRU10141"/>
    </source>
</evidence>
<keyword evidence="1 3" id="KW-0547">Nucleotide-binding</keyword>
<dbReference type="Gene3D" id="1.10.510.10">
    <property type="entry name" value="Transferase(Phosphotransferase) domain 1"/>
    <property type="match status" value="1"/>
</dbReference>
<evidence type="ECO:0000259" key="6">
    <source>
        <dbReference type="PROSITE" id="PS50011"/>
    </source>
</evidence>
<dbReference type="AlphaFoldDB" id="T0R6I4"/>
<dbReference type="Proteomes" id="UP000030762">
    <property type="component" value="Unassembled WGS sequence"/>
</dbReference>
<dbReference type="STRING" id="1156394.T0R6I4"/>
<dbReference type="InterPro" id="IPR011009">
    <property type="entry name" value="Kinase-like_dom_sf"/>
</dbReference>
<evidence type="ECO:0000256" key="4">
    <source>
        <dbReference type="SAM" id="MobiDB-lite"/>
    </source>
</evidence>
<feature type="domain" description="Protein kinase" evidence="6">
    <location>
        <begin position="183"/>
        <end position="444"/>
    </location>
</feature>
<dbReference type="OMA" id="PCIIMEL"/>
<protein>
    <submittedName>
        <fullName evidence="7">TKL protein kinase</fullName>
    </submittedName>
</protein>
<dbReference type="PRINTS" id="PR00109">
    <property type="entry name" value="TYRKINASE"/>
</dbReference>
<evidence type="ECO:0000313" key="7">
    <source>
        <dbReference type="EMBL" id="EQC25122.1"/>
    </source>
</evidence>
<dbReference type="InterPro" id="IPR017441">
    <property type="entry name" value="Protein_kinase_ATP_BS"/>
</dbReference>
<dbReference type="PROSITE" id="PS50004">
    <property type="entry name" value="C2"/>
    <property type="match status" value="1"/>
</dbReference>
<feature type="binding site" evidence="3">
    <location>
        <position position="210"/>
    </location>
    <ligand>
        <name>ATP</name>
        <dbReference type="ChEBI" id="CHEBI:30616"/>
    </ligand>
</feature>
<dbReference type="PANTHER" id="PTHR44329:SF298">
    <property type="entry name" value="MIXED LINEAGE KINASE DOMAIN-LIKE PROTEIN"/>
    <property type="match status" value="1"/>
</dbReference>
<gene>
    <name evidence="7" type="ORF">SDRG_16992</name>
</gene>
<keyword evidence="7" id="KW-0418">Kinase</keyword>